<dbReference type="EMBL" id="KB468113">
    <property type="protein sequence ID" value="PCH41753.1"/>
    <property type="molecule type" value="Genomic_DNA"/>
</dbReference>
<evidence type="ECO:0000313" key="2">
    <source>
        <dbReference type="EMBL" id="PCH41753.1"/>
    </source>
</evidence>
<keyword evidence="3" id="KW-1185">Reference proteome</keyword>
<keyword evidence="1" id="KW-0812">Transmembrane</keyword>
<name>A0A2H3JPB7_WOLCO</name>
<feature type="transmembrane region" description="Helical" evidence="1">
    <location>
        <begin position="7"/>
        <end position="27"/>
    </location>
</feature>
<organism evidence="2 3">
    <name type="scientific">Wolfiporia cocos (strain MD-104)</name>
    <name type="common">Brown rot fungus</name>
    <dbReference type="NCBI Taxonomy" id="742152"/>
    <lineage>
        <taxon>Eukaryota</taxon>
        <taxon>Fungi</taxon>
        <taxon>Dikarya</taxon>
        <taxon>Basidiomycota</taxon>
        <taxon>Agaricomycotina</taxon>
        <taxon>Agaricomycetes</taxon>
        <taxon>Polyporales</taxon>
        <taxon>Phaeolaceae</taxon>
        <taxon>Wolfiporia</taxon>
    </lineage>
</organism>
<proteinExistence type="predicted"/>
<evidence type="ECO:0000313" key="3">
    <source>
        <dbReference type="Proteomes" id="UP000218811"/>
    </source>
</evidence>
<accession>A0A2H3JPB7</accession>
<evidence type="ECO:0000256" key="1">
    <source>
        <dbReference type="SAM" id="Phobius"/>
    </source>
</evidence>
<gene>
    <name evidence="2" type="ORF">WOLCODRAFT_101165</name>
</gene>
<dbReference type="Proteomes" id="UP000218811">
    <property type="component" value="Unassembled WGS sequence"/>
</dbReference>
<keyword evidence="1" id="KW-1133">Transmembrane helix</keyword>
<feature type="transmembrane region" description="Helical" evidence="1">
    <location>
        <begin position="64"/>
        <end position="83"/>
    </location>
</feature>
<dbReference type="AlphaFoldDB" id="A0A2H3JPB7"/>
<reference evidence="2 3" key="1">
    <citation type="journal article" date="2012" name="Science">
        <title>The Paleozoic origin of enzymatic lignin decomposition reconstructed from 31 fungal genomes.</title>
        <authorList>
            <person name="Floudas D."/>
            <person name="Binder M."/>
            <person name="Riley R."/>
            <person name="Barry K."/>
            <person name="Blanchette R.A."/>
            <person name="Henrissat B."/>
            <person name="Martinez A.T."/>
            <person name="Otillar R."/>
            <person name="Spatafora J.W."/>
            <person name="Yadav J.S."/>
            <person name="Aerts A."/>
            <person name="Benoit I."/>
            <person name="Boyd A."/>
            <person name="Carlson A."/>
            <person name="Copeland A."/>
            <person name="Coutinho P.M."/>
            <person name="de Vries R.P."/>
            <person name="Ferreira P."/>
            <person name="Findley K."/>
            <person name="Foster B."/>
            <person name="Gaskell J."/>
            <person name="Glotzer D."/>
            <person name="Gorecki P."/>
            <person name="Heitman J."/>
            <person name="Hesse C."/>
            <person name="Hori C."/>
            <person name="Igarashi K."/>
            <person name="Jurgens J.A."/>
            <person name="Kallen N."/>
            <person name="Kersten P."/>
            <person name="Kohler A."/>
            <person name="Kuees U."/>
            <person name="Kumar T.K.A."/>
            <person name="Kuo A."/>
            <person name="LaButti K."/>
            <person name="Larrondo L.F."/>
            <person name="Lindquist E."/>
            <person name="Ling A."/>
            <person name="Lombard V."/>
            <person name="Lucas S."/>
            <person name="Lundell T."/>
            <person name="Martin R."/>
            <person name="McLaughlin D.J."/>
            <person name="Morgenstern I."/>
            <person name="Morin E."/>
            <person name="Murat C."/>
            <person name="Nagy L.G."/>
            <person name="Nolan M."/>
            <person name="Ohm R.A."/>
            <person name="Patyshakuliyeva A."/>
            <person name="Rokas A."/>
            <person name="Ruiz-Duenas F.J."/>
            <person name="Sabat G."/>
            <person name="Salamov A."/>
            <person name="Samejima M."/>
            <person name="Schmutz J."/>
            <person name="Slot J.C."/>
            <person name="St John F."/>
            <person name="Stenlid J."/>
            <person name="Sun H."/>
            <person name="Sun S."/>
            <person name="Syed K."/>
            <person name="Tsang A."/>
            <person name="Wiebenga A."/>
            <person name="Young D."/>
            <person name="Pisabarro A."/>
            <person name="Eastwood D.C."/>
            <person name="Martin F."/>
            <person name="Cullen D."/>
            <person name="Grigoriev I.V."/>
            <person name="Hibbett D.S."/>
        </authorList>
    </citation>
    <scope>NUCLEOTIDE SEQUENCE [LARGE SCALE GENOMIC DNA]</scope>
    <source>
        <strain evidence="2 3">MD-104</strain>
    </source>
</reference>
<sequence length="153" mass="17042">MLQIANRYTVLFSSVANILPAITWTNALSCESWLILIEILDSISFLIVASFSAARVYAIGNHQWLLAAITFILGSMLFATNLFTDYRQSYSYITYFGGIATCNRSDHVSVPTLLLLSILASISAIVSDIIVIAVTWVHTFVRNKGYERARLKV</sequence>
<keyword evidence="1" id="KW-0472">Membrane</keyword>
<protein>
    <submittedName>
        <fullName evidence="2">Uncharacterized protein</fullName>
    </submittedName>
</protein>
<feature type="transmembrane region" description="Helical" evidence="1">
    <location>
        <begin position="113"/>
        <end position="141"/>
    </location>
</feature>
<feature type="non-terminal residue" evidence="2">
    <location>
        <position position="153"/>
    </location>
</feature>
<feature type="transmembrane region" description="Helical" evidence="1">
    <location>
        <begin position="33"/>
        <end position="57"/>
    </location>
</feature>